<dbReference type="CDD" id="cd00009">
    <property type="entry name" value="AAA"/>
    <property type="match status" value="1"/>
</dbReference>
<sequence length="345" mass="39042">MSIFLKGQPPLESKKGNSDLPLPVRHTLDNPADYITETGLTDAVDMAIILGQPLLLTGEAGTGKTLLAYVVGNELGLETYKFETKSTSAARDLFYLYDTVGRFQAKQTGNEGINPVDYLTYNALGKAILQTLKKDEVNDWLPQARKEEARSDQFTRDSRREADWQRRSIVLIDEIDKAPRDFPNDILNEIENMYFKIPELGNKSFVAAAALRPLVFITSNSEKHLPDAFLRRCIFYNIDFPKADIMKKIIERRVGRYVTDSKTFLNKAVGLFYELREPKAGLQKKPATAELLGWIIALKEMNKDQADPLSRVNEEKILSSLSVLIKNTEDIAQAKKAVVQWLRKN</sequence>
<organism evidence="3 4">
    <name type="scientific">Candidatus Brocadia fulgida</name>
    <dbReference type="NCBI Taxonomy" id="380242"/>
    <lineage>
        <taxon>Bacteria</taxon>
        <taxon>Pseudomonadati</taxon>
        <taxon>Planctomycetota</taxon>
        <taxon>Candidatus Brocadiia</taxon>
        <taxon>Candidatus Brocadiales</taxon>
        <taxon>Candidatus Brocadiaceae</taxon>
        <taxon>Candidatus Brocadia</taxon>
    </lineage>
</organism>
<dbReference type="Gene3D" id="3.40.50.300">
    <property type="entry name" value="P-loop containing nucleotide triphosphate hydrolases"/>
    <property type="match status" value="1"/>
</dbReference>
<dbReference type="InterPro" id="IPR003593">
    <property type="entry name" value="AAA+_ATPase"/>
</dbReference>
<evidence type="ECO:0000313" key="4">
    <source>
        <dbReference type="Proteomes" id="UP000034954"/>
    </source>
</evidence>
<evidence type="ECO:0000259" key="2">
    <source>
        <dbReference type="SMART" id="SM00382"/>
    </source>
</evidence>
<accession>A0A0M2UUH6</accession>
<dbReference type="Pfam" id="PF00004">
    <property type="entry name" value="AAA"/>
    <property type="match status" value="1"/>
</dbReference>
<reference evidence="3 4" key="1">
    <citation type="journal article" date="2013" name="BMC Microbiol.">
        <title>Identification of the type II cytochrome c maturation pathway in anammox bacteria by comparative genomics.</title>
        <authorList>
            <person name="Ferousi C."/>
            <person name="Speth D.R."/>
            <person name="Reimann J."/>
            <person name="Op den Camp H.J."/>
            <person name="Allen J.W."/>
            <person name="Keltjens J.T."/>
            <person name="Jetten M.S."/>
        </authorList>
    </citation>
    <scope>NUCLEOTIDE SEQUENCE [LARGE SCALE GENOMIC DNA]</scope>
    <source>
        <strain evidence="3">RU1</strain>
    </source>
</reference>
<feature type="domain" description="AAA+ ATPase" evidence="2">
    <location>
        <begin position="50"/>
        <end position="244"/>
    </location>
</feature>
<dbReference type="SMART" id="SM00382">
    <property type="entry name" value="AAA"/>
    <property type="match status" value="1"/>
</dbReference>
<gene>
    <name evidence="3" type="ORF">BROFUL_02668</name>
</gene>
<evidence type="ECO:0000313" key="3">
    <source>
        <dbReference type="EMBL" id="KKO18631.1"/>
    </source>
</evidence>
<dbReference type="AlphaFoldDB" id="A0A0M2UUH6"/>
<proteinExistence type="predicted"/>
<feature type="region of interest" description="Disordered" evidence="1">
    <location>
        <begin position="1"/>
        <end position="24"/>
    </location>
</feature>
<dbReference type="SUPFAM" id="SSF52540">
    <property type="entry name" value="P-loop containing nucleoside triphosphate hydrolases"/>
    <property type="match status" value="1"/>
</dbReference>
<dbReference type="InterPro" id="IPR003959">
    <property type="entry name" value="ATPase_AAA_core"/>
</dbReference>
<dbReference type="EMBL" id="LAQJ01000245">
    <property type="protein sequence ID" value="KKO18631.1"/>
    <property type="molecule type" value="Genomic_DNA"/>
</dbReference>
<dbReference type="InterPro" id="IPR027417">
    <property type="entry name" value="P-loop_NTPase"/>
</dbReference>
<name>A0A0M2UUH6_9BACT</name>
<dbReference type="GO" id="GO:0016887">
    <property type="term" value="F:ATP hydrolysis activity"/>
    <property type="evidence" value="ECO:0007669"/>
    <property type="project" value="InterPro"/>
</dbReference>
<dbReference type="Proteomes" id="UP000034954">
    <property type="component" value="Unassembled WGS sequence"/>
</dbReference>
<protein>
    <submittedName>
        <fullName evidence="3">ATPase family associated with various cellular activities (AAA)</fullName>
    </submittedName>
</protein>
<dbReference type="GO" id="GO:0005524">
    <property type="term" value="F:ATP binding"/>
    <property type="evidence" value="ECO:0007669"/>
    <property type="project" value="InterPro"/>
</dbReference>
<comment type="caution">
    <text evidence="3">The sequence shown here is derived from an EMBL/GenBank/DDBJ whole genome shotgun (WGS) entry which is preliminary data.</text>
</comment>
<keyword evidence="4" id="KW-1185">Reference proteome</keyword>
<evidence type="ECO:0000256" key="1">
    <source>
        <dbReference type="SAM" id="MobiDB-lite"/>
    </source>
</evidence>